<reference evidence="3" key="2">
    <citation type="submission" date="2020-09" db="EMBL/GenBank/DDBJ databases">
        <authorList>
            <person name="Sun Q."/>
            <person name="Ohkuma M."/>
        </authorList>
    </citation>
    <scope>NUCLEOTIDE SEQUENCE</scope>
    <source>
        <strain evidence="3">JCM 4633</strain>
    </source>
</reference>
<keyword evidence="2" id="KW-0812">Transmembrane</keyword>
<accession>A0A918WLS7</accession>
<keyword evidence="2" id="KW-1133">Transmembrane helix</keyword>
<reference evidence="3" key="1">
    <citation type="journal article" date="2014" name="Int. J. Syst. Evol. Microbiol.">
        <title>Complete genome sequence of Corynebacterium casei LMG S-19264T (=DSM 44701T), isolated from a smear-ripened cheese.</title>
        <authorList>
            <consortium name="US DOE Joint Genome Institute (JGI-PGF)"/>
            <person name="Walter F."/>
            <person name="Albersmeier A."/>
            <person name="Kalinowski J."/>
            <person name="Ruckert C."/>
        </authorList>
    </citation>
    <scope>NUCLEOTIDE SEQUENCE</scope>
    <source>
        <strain evidence="3">JCM 4633</strain>
    </source>
</reference>
<dbReference type="Proteomes" id="UP000646244">
    <property type="component" value="Unassembled WGS sequence"/>
</dbReference>
<evidence type="ECO:0000313" key="3">
    <source>
        <dbReference type="EMBL" id="GHC57290.1"/>
    </source>
</evidence>
<dbReference type="RefSeq" id="WP_190110985.1">
    <property type="nucleotide sequence ID" value="NZ_BMVB01000012.1"/>
</dbReference>
<evidence type="ECO:0000256" key="2">
    <source>
        <dbReference type="SAM" id="Phobius"/>
    </source>
</evidence>
<organism evidence="3 4">
    <name type="scientific">Streptomyces cinnamoneus</name>
    <name type="common">Streptoverticillium cinnamoneum</name>
    <dbReference type="NCBI Taxonomy" id="53446"/>
    <lineage>
        <taxon>Bacteria</taxon>
        <taxon>Bacillati</taxon>
        <taxon>Actinomycetota</taxon>
        <taxon>Actinomycetes</taxon>
        <taxon>Kitasatosporales</taxon>
        <taxon>Streptomycetaceae</taxon>
        <taxon>Streptomyces</taxon>
        <taxon>Streptomyces cinnamoneus group</taxon>
    </lineage>
</organism>
<feature type="transmembrane region" description="Helical" evidence="2">
    <location>
        <begin position="48"/>
        <end position="74"/>
    </location>
</feature>
<evidence type="ECO:0000313" key="4">
    <source>
        <dbReference type="Proteomes" id="UP000646244"/>
    </source>
</evidence>
<gene>
    <name evidence="3" type="ORF">GCM10010507_37390</name>
</gene>
<keyword evidence="2" id="KW-0472">Membrane</keyword>
<feature type="region of interest" description="Disordered" evidence="1">
    <location>
        <begin position="78"/>
        <end position="114"/>
    </location>
</feature>
<evidence type="ECO:0000256" key="1">
    <source>
        <dbReference type="SAM" id="MobiDB-lite"/>
    </source>
</evidence>
<proteinExistence type="predicted"/>
<name>A0A918WLS7_STRCJ</name>
<dbReference type="AlphaFoldDB" id="A0A918WLS7"/>
<comment type="caution">
    <text evidence="3">The sequence shown here is derived from an EMBL/GenBank/DDBJ whole genome shotgun (WGS) entry which is preliminary data.</text>
</comment>
<protein>
    <submittedName>
        <fullName evidence="3">Uncharacterized protein</fullName>
    </submittedName>
</protein>
<feature type="region of interest" description="Disordered" evidence="1">
    <location>
        <begin position="1"/>
        <end position="45"/>
    </location>
</feature>
<feature type="compositionally biased region" description="Pro residues" evidence="1">
    <location>
        <begin position="1"/>
        <end position="33"/>
    </location>
</feature>
<dbReference type="EMBL" id="BMVB01000012">
    <property type="protein sequence ID" value="GHC57290.1"/>
    <property type="molecule type" value="Genomic_DNA"/>
</dbReference>
<sequence length="277" mass="28870">MTVPPPPPQQPPTPYPAPPQAPGYPQPQVPGYPQPQGWGLQPPRDKRLGAGGIIAIVVASVLGVTALGGVAHYLSSYGHDSSTDERPAPASAEAPRGSGGNEPSGRAEPSPQRYRLTVPATLLGGRYTLAKDVSRTIDDGIAGQRNSWNERNMKGVGGQYTADGGEQELVTGGLYGEIADPRRTLDSMFQGMNANPGVTVTTPPKDITPPGAREPVTCERYSVTRSGGTGFVAVCGWGDHSTAATVSLPGPDDRADLEALAKQTAEVRDEMRVPAGS</sequence>